<evidence type="ECO:0000313" key="1">
    <source>
        <dbReference type="EMBL" id="AEE44912.1"/>
    </source>
</evidence>
<dbReference type="AlphaFoldDB" id="F4GZZ0"/>
<protein>
    <submittedName>
        <fullName evidence="1">Uncharacterized protein</fullName>
    </submittedName>
</protein>
<keyword evidence="2" id="KW-1185">Reference proteome</keyword>
<organism evidence="1 2">
    <name type="scientific">Cellulomonas fimi (strain ATCC 484 / DSM 20113 / JCM 1341 / CCUG 24087 / LMG 16345 / NBRC 15513 / NCIMB 8980 / NCTC 7547 / NRS-133)</name>
    <dbReference type="NCBI Taxonomy" id="590998"/>
    <lineage>
        <taxon>Bacteria</taxon>
        <taxon>Bacillati</taxon>
        <taxon>Actinomycetota</taxon>
        <taxon>Actinomycetes</taxon>
        <taxon>Micrococcales</taxon>
        <taxon>Cellulomonadaceae</taxon>
        <taxon>Cellulomonas</taxon>
    </lineage>
</organism>
<accession>F4GZZ0</accession>
<dbReference type="RefSeq" id="WP_013769941.1">
    <property type="nucleotide sequence ID" value="NC_015514.1"/>
</dbReference>
<proteinExistence type="predicted"/>
<dbReference type="HOGENOM" id="CLU_2647879_0_0_11"/>
<reference evidence="1 2" key="1">
    <citation type="submission" date="2011-04" db="EMBL/GenBank/DDBJ databases">
        <title>Complete sequence of Cellulomonas fimi ATCC 484.</title>
        <authorList>
            <consortium name="US DOE Joint Genome Institute"/>
            <person name="Lucas S."/>
            <person name="Han J."/>
            <person name="Lapidus A."/>
            <person name="Cheng J.-F."/>
            <person name="Goodwin L."/>
            <person name="Pitluck S."/>
            <person name="Peters L."/>
            <person name="Chertkov O."/>
            <person name="Detter J.C."/>
            <person name="Han C."/>
            <person name="Tapia R."/>
            <person name="Land M."/>
            <person name="Hauser L."/>
            <person name="Kyrpides N."/>
            <person name="Ivanova N."/>
            <person name="Ovchinnikova G."/>
            <person name="Pagani I."/>
            <person name="Mead D."/>
            <person name="Brumm P."/>
            <person name="Woyke T."/>
        </authorList>
    </citation>
    <scope>NUCLEOTIDE SEQUENCE [LARGE SCALE GENOMIC DNA]</scope>
    <source>
        <strain evidence="2">ATCC 484 / DSM 20113 / JCM 1341 / NBRC 15513 / NCIMB 8980 / NCTC 7547</strain>
    </source>
</reference>
<dbReference type="Proteomes" id="UP000008460">
    <property type="component" value="Chromosome"/>
</dbReference>
<gene>
    <name evidence="1" type="ordered locus">Celf_0772</name>
</gene>
<evidence type="ECO:0000313" key="2">
    <source>
        <dbReference type="Proteomes" id="UP000008460"/>
    </source>
</evidence>
<name>F4GZZ0_CELFA</name>
<dbReference type="STRING" id="590998.Celf_0772"/>
<dbReference type="EMBL" id="CP002666">
    <property type="protein sequence ID" value="AEE44912.1"/>
    <property type="molecule type" value="Genomic_DNA"/>
</dbReference>
<dbReference type="KEGG" id="cfi:Celf_0772"/>
<sequence>MVRIVNESLAAGGGHLSVADRRRAARRLERRQAANPLRRVQLACEEHTQRDAVAVVGDHVWCDAHGDFSRVVHVVE</sequence>